<dbReference type="Proteomes" id="UP000243975">
    <property type="component" value="Unassembled WGS sequence"/>
</dbReference>
<evidence type="ECO:0000313" key="2">
    <source>
        <dbReference type="Proteomes" id="UP000243975"/>
    </source>
</evidence>
<sequence>MRTMPLKGTFVMRSTTSGLKVSGRVNCPLAIFAKSAAKPWPFPWTISGAKESTIPHIVNVLSLDNFFPNLKSTSYDTRQQHAHIYRHGGSTEASRWLIKWRVKYGSNRTGDESVQKYANETSERASAMRLSCKIVNLERRSTERNNFNDDKFENSEDSTADFLLHHLLYKKI</sequence>
<organism evidence="1 2">
    <name type="scientific">Cynara cardunculus var. scolymus</name>
    <name type="common">Globe artichoke</name>
    <name type="synonym">Cynara scolymus</name>
    <dbReference type="NCBI Taxonomy" id="59895"/>
    <lineage>
        <taxon>Eukaryota</taxon>
        <taxon>Viridiplantae</taxon>
        <taxon>Streptophyta</taxon>
        <taxon>Embryophyta</taxon>
        <taxon>Tracheophyta</taxon>
        <taxon>Spermatophyta</taxon>
        <taxon>Magnoliopsida</taxon>
        <taxon>eudicotyledons</taxon>
        <taxon>Gunneridae</taxon>
        <taxon>Pentapetalae</taxon>
        <taxon>asterids</taxon>
        <taxon>campanulids</taxon>
        <taxon>Asterales</taxon>
        <taxon>Asteraceae</taxon>
        <taxon>Carduoideae</taxon>
        <taxon>Cardueae</taxon>
        <taxon>Carduinae</taxon>
        <taxon>Cynara</taxon>
    </lineage>
</organism>
<dbReference type="AlphaFoldDB" id="A0A103YM15"/>
<keyword evidence="2" id="KW-1185">Reference proteome</keyword>
<accession>A0A103YM15</accession>
<dbReference type="Gramene" id="KVI11577">
    <property type="protein sequence ID" value="KVI11577"/>
    <property type="gene ID" value="Ccrd_010011"/>
</dbReference>
<reference evidence="1 2" key="1">
    <citation type="journal article" date="2016" name="Sci. Rep.">
        <title>The genome sequence of the outbreeding globe artichoke constructed de novo incorporating a phase-aware low-pass sequencing strategy of F1 progeny.</title>
        <authorList>
            <person name="Scaglione D."/>
            <person name="Reyes-Chin-Wo S."/>
            <person name="Acquadro A."/>
            <person name="Froenicke L."/>
            <person name="Portis E."/>
            <person name="Beitel C."/>
            <person name="Tirone M."/>
            <person name="Mauro R."/>
            <person name="Lo Monaco A."/>
            <person name="Mauromicale G."/>
            <person name="Faccioli P."/>
            <person name="Cattivelli L."/>
            <person name="Rieseberg L."/>
            <person name="Michelmore R."/>
            <person name="Lanteri S."/>
        </authorList>
    </citation>
    <scope>NUCLEOTIDE SEQUENCE [LARGE SCALE GENOMIC DNA]</scope>
    <source>
        <strain evidence="1">2C</strain>
    </source>
</reference>
<gene>
    <name evidence="1" type="ORF">Ccrd_010011</name>
</gene>
<protein>
    <submittedName>
        <fullName evidence="1">Uncharacterized protein</fullName>
    </submittedName>
</protein>
<proteinExistence type="predicted"/>
<name>A0A103YM15_CYNCS</name>
<evidence type="ECO:0000313" key="1">
    <source>
        <dbReference type="EMBL" id="KVI11577.1"/>
    </source>
</evidence>
<dbReference type="EMBL" id="LEKV01000076">
    <property type="protein sequence ID" value="KVI11577.1"/>
    <property type="molecule type" value="Genomic_DNA"/>
</dbReference>
<comment type="caution">
    <text evidence="1">The sequence shown here is derived from an EMBL/GenBank/DDBJ whole genome shotgun (WGS) entry which is preliminary data.</text>
</comment>